<dbReference type="PRINTS" id="PR00033">
    <property type="entry name" value="HTHASNC"/>
</dbReference>
<dbReference type="InterPro" id="IPR036388">
    <property type="entry name" value="WH-like_DNA-bd_sf"/>
</dbReference>
<dbReference type="Gene3D" id="1.10.10.10">
    <property type="entry name" value="Winged helix-like DNA-binding domain superfamily/Winged helix DNA-binding domain"/>
    <property type="match status" value="1"/>
</dbReference>
<dbReference type="Gene3D" id="3.30.70.920">
    <property type="match status" value="1"/>
</dbReference>
<dbReference type="KEGG" id="nbe:Back2_28450"/>
<keyword evidence="3" id="KW-0804">Transcription</keyword>
<proteinExistence type="predicted"/>
<protein>
    <submittedName>
        <fullName evidence="5">Putative transcriptional regulator, AsnC family protein</fullName>
    </submittedName>
</protein>
<dbReference type="GO" id="GO:0043200">
    <property type="term" value="P:response to amino acid"/>
    <property type="evidence" value="ECO:0007669"/>
    <property type="project" value="TreeGrafter"/>
</dbReference>
<dbReference type="CDD" id="cd00090">
    <property type="entry name" value="HTH_ARSR"/>
    <property type="match status" value="1"/>
</dbReference>
<dbReference type="Pfam" id="PF01037">
    <property type="entry name" value="AsnC_trans_reg"/>
    <property type="match status" value="1"/>
</dbReference>
<dbReference type="PANTHER" id="PTHR30154:SF34">
    <property type="entry name" value="TRANSCRIPTIONAL REGULATOR AZLB"/>
    <property type="match status" value="1"/>
</dbReference>
<reference evidence="5 6" key="1">
    <citation type="submission" date="2018-11" db="EMBL/GenBank/DDBJ databases">
        <title>Complete genome sequence of Nocardioides baekrokdamisoli strain KCTC 39748.</title>
        <authorList>
            <person name="Kang S.W."/>
            <person name="Lee K.C."/>
            <person name="Kim K.K."/>
            <person name="Kim J.S."/>
            <person name="Kim D.S."/>
            <person name="Ko S.H."/>
            <person name="Yang S.H."/>
            <person name="Shin Y.K."/>
            <person name="Lee J.S."/>
        </authorList>
    </citation>
    <scope>NUCLEOTIDE SEQUENCE [LARGE SCALE GENOMIC DNA]</scope>
    <source>
        <strain evidence="5 6">KCTC 39748</strain>
    </source>
</reference>
<evidence type="ECO:0000256" key="3">
    <source>
        <dbReference type="ARBA" id="ARBA00023163"/>
    </source>
</evidence>
<keyword evidence="6" id="KW-1185">Reference proteome</keyword>
<dbReference type="InterPro" id="IPR000485">
    <property type="entry name" value="AsnC-type_HTH_dom"/>
</dbReference>
<dbReference type="InterPro" id="IPR019887">
    <property type="entry name" value="Tscrpt_reg_AsnC/Lrp_C"/>
</dbReference>
<dbReference type="SUPFAM" id="SSF46785">
    <property type="entry name" value="Winged helix' DNA-binding domain"/>
    <property type="match status" value="1"/>
</dbReference>
<feature type="domain" description="HTH asnC-type" evidence="4">
    <location>
        <begin position="6"/>
        <end position="67"/>
    </location>
</feature>
<dbReference type="RefSeq" id="WP_125569845.1">
    <property type="nucleotide sequence ID" value="NZ_AP019307.1"/>
</dbReference>
<dbReference type="EMBL" id="AP019307">
    <property type="protein sequence ID" value="BBH18558.1"/>
    <property type="molecule type" value="Genomic_DNA"/>
</dbReference>
<evidence type="ECO:0000313" key="5">
    <source>
        <dbReference type="EMBL" id="BBH18558.1"/>
    </source>
</evidence>
<sequence>MTPTTLDEIDIALLTALSESPRAGDLELSRQVKVARATVQSRLRRLTEAGVIADWTPTLDVASAGFEVQAYVTLEIAQGALDEVVRDLTAIPQVLEAYGTTGNFDVLCRVATRSHPELQETLIQIDRSVPVARSTSVMVLSVLIPPRTLPLLATGTASTPPRAPAYRIARAAH</sequence>
<dbReference type="GO" id="GO:0043565">
    <property type="term" value="F:sequence-specific DNA binding"/>
    <property type="evidence" value="ECO:0007669"/>
    <property type="project" value="InterPro"/>
</dbReference>
<keyword evidence="2" id="KW-0238">DNA-binding</keyword>
<evidence type="ECO:0000313" key="6">
    <source>
        <dbReference type="Proteomes" id="UP000271573"/>
    </source>
</evidence>
<dbReference type="InterPro" id="IPR036390">
    <property type="entry name" value="WH_DNA-bd_sf"/>
</dbReference>
<dbReference type="PROSITE" id="PS50956">
    <property type="entry name" value="HTH_ASNC_2"/>
    <property type="match status" value="1"/>
</dbReference>
<dbReference type="PANTHER" id="PTHR30154">
    <property type="entry name" value="LEUCINE-RESPONSIVE REGULATORY PROTEIN"/>
    <property type="match status" value="1"/>
</dbReference>
<dbReference type="OrthoDB" id="9809462at2"/>
<dbReference type="InterPro" id="IPR019888">
    <property type="entry name" value="Tscrpt_reg_AsnC-like"/>
</dbReference>
<dbReference type="SMART" id="SM00344">
    <property type="entry name" value="HTH_ASNC"/>
    <property type="match status" value="1"/>
</dbReference>
<dbReference type="InterPro" id="IPR011991">
    <property type="entry name" value="ArsR-like_HTH"/>
</dbReference>
<dbReference type="Pfam" id="PF13404">
    <property type="entry name" value="HTH_AsnC-type"/>
    <property type="match status" value="1"/>
</dbReference>
<dbReference type="SUPFAM" id="SSF54909">
    <property type="entry name" value="Dimeric alpha+beta barrel"/>
    <property type="match status" value="1"/>
</dbReference>
<name>A0A3G9J4I2_9ACTN</name>
<evidence type="ECO:0000256" key="1">
    <source>
        <dbReference type="ARBA" id="ARBA00023015"/>
    </source>
</evidence>
<organism evidence="5 6">
    <name type="scientific">Nocardioides baekrokdamisoli</name>
    <dbReference type="NCBI Taxonomy" id="1804624"/>
    <lineage>
        <taxon>Bacteria</taxon>
        <taxon>Bacillati</taxon>
        <taxon>Actinomycetota</taxon>
        <taxon>Actinomycetes</taxon>
        <taxon>Propionibacteriales</taxon>
        <taxon>Nocardioidaceae</taxon>
        <taxon>Nocardioides</taxon>
    </lineage>
</organism>
<dbReference type="GO" id="GO:0005829">
    <property type="term" value="C:cytosol"/>
    <property type="evidence" value="ECO:0007669"/>
    <property type="project" value="TreeGrafter"/>
</dbReference>
<dbReference type="InterPro" id="IPR011008">
    <property type="entry name" value="Dimeric_a/b-barrel"/>
</dbReference>
<accession>A0A3G9J4I2</accession>
<evidence type="ECO:0000259" key="4">
    <source>
        <dbReference type="PROSITE" id="PS50956"/>
    </source>
</evidence>
<dbReference type="AlphaFoldDB" id="A0A3G9J4I2"/>
<evidence type="ECO:0000256" key="2">
    <source>
        <dbReference type="ARBA" id="ARBA00023125"/>
    </source>
</evidence>
<keyword evidence="1" id="KW-0805">Transcription regulation</keyword>
<gene>
    <name evidence="5" type="ORF">Back2_28450</name>
</gene>
<dbReference type="Proteomes" id="UP000271573">
    <property type="component" value="Chromosome"/>
</dbReference>